<accession>A0A2B7WNB7</accession>
<organism evidence="1 2">
    <name type="scientific">Blastomyces parvus</name>
    <dbReference type="NCBI Taxonomy" id="2060905"/>
    <lineage>
        <taxon>Eukaryota</taxon>
        <taxon>Fungi</taxon>
        <taxon>Dikarya</taxon>
        <taxon>Ascomycota</taxon>
        <taxon>Pezizomycotina</taxon>
        <taxon>Eurotiomycetes</taxon>
        <taxon>Eurotiomycetidae</taxon>
        <taxon>Onygenales</taxon>
        <taxon>Ajellomycetaceae</taxon>
        <taxon>Blastomyces</taxon>
    </lineage>
</organism>
<proteinExistence type="predicted"/>
<dbReference type="STRING" id="2060905.A0A2B7WNB7"/>
<evidence type="ECO:0000313" key="1">
    <source>
        <dbReference type="EMBL" id="PGG97991.1"/>
    </source>
</evidence>
<dbReference type="OrthoDB" id="4192093at2759"/>
<dbReference type="AlphaFoldDB" id="A0A2B7WNB7"/>
<dbReference type="EMBL" id="PDNC01000130">
    <property type="protein sequence ID" value="PGG97991.1"/>
    <property type="molecule type" value="Genomic_DNA"/>
</dbReference>
<dbReference type="Proteomes" id="UP000224080">
    <property type="component" value="Unassembled WGS sequence"/>
</dbReference>
<name>A0A2B7WNB7_9EURO</name>
<reference evidence="1 2" key="1">
    <citation type="submission" date="2017-10" db="EMBL/GenBank/DDBJ databases">
        <title>Comparative genomics in systemic dimorphic fungi from Ajellomycetaceae.</title>
        <authorList>
            <person name="Munoz J.F."/>
            <person name="Mcewen J.G."/>
            <person name="Clay O.K."/>
            <person name="Cuomo C.A."/>
        </authorList>
    </citation>
    <scope>NUCLEOTIDE SEQUENCE [LARGE SCALE GENOMIC DNA]</scope>
    <source>
        <strain evidence="1 2">UAMH130</strain>
    </source>
</reference>
<protein>
    <submittedName>
        <fullName evidence="1">Uncharacterized protein</fullName>
    </submittedName>
</protein>
<evidence type="ECO:0000313" key="2">
    <source>
        <dbReference type="Proteomes" id="UP000224080"/>
    </source>
</evidence>
<sequence length="275" mass="30327">MFPKHCGNINELGLTYGACTAGGLRCPSYFHGACFDALIANSKDPRVYRKIIYLCAALVPLFRLPRGDPTTTNDFALPNMATKMAENLGWDRLAAEGLATKAFGENEGLNEVKSLIVATTETAELLKAVKVPDGPMEGVIKLRNTITVYLTTIMGFQYICGVYDGTMLVGYESDKQQEAELPRLIYAVKYAIGLHGPGILGFCGLGNLTWFGDSERTGEKNGKWMTVYQSNDVKALTLNYDDSGDRTENRIILDIASDSGFAWWFTEEIDMIRTI</sequence>
<gene>
    <name evidence="1" type="ORF">GX51_07033</name>
</gene>
<comment type="caution">
    <text evidence="1">The sequence shown here is derived from an EMBL/GenBank/DDBJ whole genome shotgun (WGS) entry which is preliminary data.</text>
</comment>
<keyword evidence="2" id="KW-1185">Reference proteome</keyword>